<gene>
    <name evidence="2" type="ORF">J5X75_30885</name>
</gene>
<dbReference type="Proteomes" id="UP000679690">
    <property type="component" value="Unassembled WGS sequence"/>
</dbReference>
<dbReference type="PANTHER" id="PTHR43300:SF7">
    <property type="entry name" value="UDP-N-ACETYLBACILLOSAMINE N-ACETYLTRANSFERASE"/>
    <property type="match status" value="1"/>
</dbReference>
<protein>
    <submittedName>
        <fullName evidence="2">Acetyltransferase</fullName>
    </submittedName>
</protein>
<evidence type="ECO:0000313" key="2">
    <source>
        <dbReference type="EMBL" id="MBO3741921.1"/>
    </source>
</evidence>
<proteinExistence type="predicted"/>
<dbReference type="NCBIfam" id="TIGR03570">
    <property type="entry name" value="NeuD_NnaD"/>
    <property type="match status" value="1"/>
</dbReference>
<dbReference type="InterPro" id="IPR050179">
    <property type="entry name" value="Trans_hexapeptide_repeat"/>
</dbReference>
<organism evidence="2 3">
    <name type="scientific">Actinoplanes flavus</name>
    <dbReference type="NCBI Taxonomy" id="2820290"/>
    <lineage>
        <taxon>Bacteria</taxon>
        <taxon>Bacillati</taxon>
        <taxon>Actinomycetota</taxon>
        <taxon>Actinomycetes</taxon>
        <taxon>Micromonosporales</taxon>
        <taxon>Micromonosporaceae</taxon>
        <taxon>Actinoplanes</taxon>
    </lineage>
</organism>
<dbReference type="SUPFAM" id="SSF51161">
    <property type="entry name" value="Trimeric LpxA-like enzymes"/>
    <property type="match status" value="1"/>
</dbReference>
<feature type="domain" description="PglD N-terminal" evidence="1">
    <location>
        <begin position="5"/>
        <end position="87"/>
    </location>
</feature>
<evidence type="ECO:0000259" key="1">
    <source>
        <dbReference type="Pfam" id="PF17836"/>
    </source>
</evidence>
<dbReference type="CDD" id="cd03360">
    <property type="entry name" value="LbH_AT_putative"/>
    <property type="match status" value="1"/>
</dbReference>
<dbReference type="EMBL" id="JAGFNS010000024">
    <property type="protein sequence ID" value="MBO3741921.1"/>
    <property type="molecule type" value="Genomic_DNA"/>
</dbReference>
<dbReference type="Gene3D" id="2.160.10.10">
    <property type="entry name" value="Hexapeptide repeat proteins"/>
    <property type="match status" value="1"/>
</dbReference>
<dbReference type="RefSeq" id="WP_208471068.1">
    <property type="nucleotide sequence ID" value="NZ_JAGFNS010000024.1"/>
</dbReference>
<keyword evidence="3" id="KW-1185">Reference proteome</keyword>
<accession>A0ABS3UTM9</accession>
<name>A0ABS3UTM9_9ACTN</name>
<dbReference type="InterPro" id="IPR011004">
    <property type="entry name" value="Trimer_LpxA-like_sf"/>
</dbReference>
<sequence length="210" mass="21329">MPEPVVIVGCGGHGRELFGIIAAINDAGDAWKVTGFLDDDPAEPNLRRLDRLGTAWLGANELLADLDAYFVIGIGDPRARAAVAARLEPFGRPAATLVHPAATRGPDNQVADGAVLFAGARITTNVTLGRHTHLSQNATVGHDSVLADHVQVNPLAAVSGDCDIGREVLIGTGAVVLQGRSVGDGATVGASACVAGNVGAGQIVKGVPAR</sequence>
<comment type="caution">
    <text evidence="2">The sequence shown here is derived from an EMBL/GenBank/DDBJ whole genome shotgun (WGS) entry which is preliminary data.</text>
</comment>
<reference evidence="2 3" key="1">
    <citation type="submission" date="2021-03" db="EMBL/GenBank/DDBJ databases">
        <title>Actinoplanes flavus sp. nov., a novel actinomycete isolated from Coconut Palm rhizosphere soil.</title>
        <authorList>
            <person name="Luo X."/>
        </authorList>
    </citation>
    <scope>NUCLEOTIDE SEQUENCE [LARGE SCALE GENOMIC DNA]</scope>
    <source>
        <strain evidence="2 3">NEAU-H7</strain>
    </source>
</reference>
<dbReference type="InterPro" id="IPR041561">
    <property type="entry name" value="PglD_N"/>
</dbReference>
<dbReference type="Gene3D" id="3.40.50.20">
    <property type="match status" value="1"/>
</dbReference>
<evidence type="ECO:0000313" key="3">
    <source>
        <dbReference type="Proteomes" id="UP000679690"/>
    </source>
</evidence>
<dbReference type="PANTHER" id="PTHR43300">
    <property type="entry name" value="ACETYLTRANSFERASE"/>
    <property type="match status" value="1"/>
</dbReference>
<dbReference type="Pfam" id="PF17836">
    <property type="entry name" value="PglD_N"/>
    <property type="match status" value="1"/>
</dbReference>
<dbReference type="InterPro" id="IPR020019">
    <property type="entry name" value="AcTrfase_PglD-like"/>
</dbReference>